<proteinExistence type="predicted"/>
<evidence type="ECO:0000313" key="4">
    <source>
        <dbReference type="Proteomes" id="UP000278398"/>
    </source>
</evidence>
<dbReference type="Proteomes" id="UP000278398">
    <property type="component" value="Unassembled WGS sequence"/>
</dbReference>
<keyword evidence="1" id="KW-1133">Transmembrane helix</keyword>
<evidence type="ECO:0000256" key="1">
    <source>
        <dbReference type="SAM" id="Phobius"/>
    </source>
</evidence>
<keyword evidence="4" id="KW-1185">Reference proteome</keyword>
<dbReference type="Pfam" id="PF07811">
    <property type="entry name" value="TadE"/>
    <property type="match status" value="1"/>
</dbReference>
<dbReference type="InterPro" id="IPR012495">
    <property type="entry name" value="TadE-like_dom"/>
</dbReference>
<organism evidence="3 4">
    <name type="scientific">Aquibium carbonis</name>
    <dbReference type="NCBI Taxonomy" id="2495581"/>
    <lineage>
        <taxon>Bacteria</taxon>
        <taxon>Pseudomonadati</taxon>
        <taxon>Pseudomonadota</taxon>
        <taxon>Alphaproteobacteria</taxon>
        <taxon>Hyphomicrobiales</taxon>
        <taxon>Phyllobacteriaceae</taxon>
        <taxon>Aquibium</taxon>
    </lineage>
</organism>
<evidence type="ECO:0000313" key="3">
    <source>
        <dbReference type="EMBL" id="RST87513.1"/>
    </source>
</evidence>
<feature type="domain" description="TadE-like" evidence="2">
    <location>
        <begin position="20"/>
        <end position="62"/>
    </location>
</feature>
<dbReference type="EMBL" id="RWKW01000016">
    <property type="protein sequence ID" value="RST87513.1"/>
    <property type="molecule type" value="Genomic_DNA"/>
</dbReference>
<accession>A0A3S0AUN0</accession>
<keyword evidence="1" id="KW-0812">Transmembrane</keyword>
<dbReference type="AlphaFoldDB" id="A0A3S0AUN0"/>
<protein>
    <submittedName>
        <fullName evidence="3">Pilus assembly protein</fullName>
    </submittedName>
</protein>
<keyword evidence="1" id="KW-0472">Membrane</keyword>
<dbReference type="OrthoDB" id="7990385at2"/>
<evidence type="ECO:0000259" key="2">
    <source>
        <dbReference type="Pfam" id="PF07811"/>
    </source>
</evidence>
<comment type="caution">
    <text evidence="3">The sequence shown here is derived from an EMBL/GenBank/DDBJ whole genome shotgun (WGS) entry which is preliminary data.</text>
</comment>
<feature type="transmembrane region" description="Helical" evidence="1">
    <location>
        <begin position="21"/>
        <end position="41"/>
    </location>
</feature>
<gene>
    <name evidence="3" type="ORF">EJC49_05355</name>
</gene>
<reference evidence="3 4" key="1">
    <citation type="submission" date="2018-12" db="EMBL/GenBank/DDBJ databases">
        <title>Mesorhizobium carbonis sp. nov., isolated from coal mine water.</title>
        <authorList>
            <person name="Xin W."/>
            <person name="Xu Z."/>
            <person name="Xiang F."/>
            <person name="Zhang J."/>
            <person name="Xi L."/>
            <person name="Liu J."/>
        </authorList>
    </citation>
    <scope>NUCLEOTIDE SEQUENCE [LARGE SCALE GENOMIC DNA]</scope>
    <source>
        <strain evidence="3 4">B2.3</strain>
    </source>
</reference>
<sequence>MPQGRNRDSRLVRFVRDENGAIAIEFVALALPFSMLVFAILESSVSFAGQQVLVNAADNIARQFRTGQIKSSETNEVKLRTMVCDELKIIVAAGCPGLEIDLRQFATFEDAAKLRIKYTAGGDIDTSDFKVDPGPSLSKNTLRLFYRWPVMTDVMRKSMSNIGSGYTLQFATVTWQNEPFDD</sequence>
<name>A0A3S0AUN0_9HYPH</name>